<comment type="caution">
    <text evidence="2">The sequence shown here is derived from an EMBL/GenBank/DDBJ whole genome shotgun (WGS) entry which is preliminary data.</text>
</comment>
<evidence type="ECO:0000256" key="1">
    <source>
        <dbReference type="SAM" id="SignalP"/>
    </source>
</evidence>
<feature type="chain" id="PRO_5012970588" description="Fungal calcium binding protein domain-containing protein" evidence="1">
    <location>
        <begin position="20"/>
        <end position="106"/>
    </location>
</feature>
<organism evidence="2 3">
    <name type="scientific">Ophiocordyceps unilateralis</name>
    <name type="common">Zombie-ant fungus</name>
    <name type="synonym">Torrubia unilateralis</name>
    <dbReference type="NCBI Taxonomy" id="268505"/>
    <lineage>
        <taxon>Eukaryota</taxon>
        <taxon>Fungi</taxon>
        <taxon>Dikarya</taxon>
        <taxon>Ascomycota</taxon>
        <taxon>Pezizomycotina</taxon>
        <taxon>Sordariomycetes</taxon>
        <taxon>Hypocreomycetidae</taxon>
        <taxon>Hypocreales</taxon>
        <taxon>Ophiocordycipitaceae</taxon>
        <taxon>Ophiocordyceps</taxon>
    </lineage>
</organism>
<feature type="signal peptide" evidence="1">
    <location>
        <begin position="1"/>
        <end position="19"/>
    </location>
</feature>
<dbReference type="OrthoDB" id="4928085at2759"/>
<protein>
    <recommendedName>
        <fullName evidence="4">Fungal calcium binding protein domain-containing protein</fullName>
    </recommendedName>
</protein>
<gene>
    <name evidence="2" type="ORF">XA68_16451</name>
</gene>
<evidence type="ECO:0008006" key="4">
    <source>
        <dbReference type="Google" id="ProtNLM"/>
    </source>
</evidence>
<keyword evidence="1" id="KW-0732">Signal</keyword>
<name>A0A2A9PLG9_OPHUN</name>
<reference evidence="2 3" key="1">
    <citation type="journal article" date="2015" name="BMC Genomics">
        <title>Gene expression during zombie ant biting behavior reflects the complexity underlying fungal parasitic behavioral manipulation.</title>
        <authorList>
            <person name="de Bekker C."/>
            <person name="Ohm R.A."/>
            <person name="Loreto R.G."/>
            <person name="Sebastian A."/>
            <person name="Albert I."/>
            <person name="Merrow M."/>
            <person name="Brachmann A."/>
            <person name="Hughes D.P."/>
        </authorList>
    </citation>
    <scope>NUCLEOTIDE SEQUENCE [LARGE SCALE GENOMIC DNA]</scope>
    <source>
        <strain evidence="2 3">SC16a</strain>
    </source>
</reference>
<dbReference type="Proteomes" id="UP000037136">
    <property type="component" value="Unassembled WGS sequence"/>
</dbReference>
<proteinExistence type="predicted"/>
<evidence type="ECO:0000313" key="2">
    <source>
        <dbReference type="EMBL" id="PFH61730.1"/>
    </source>
</evidence>
<dbReference type="EMBL" id="LAZP02000057">
    <property type="protein sequence ID" value="PFH61730.1"/>
    <property type="molecule type" value="Genomic_DNA"/>
</dbReference>
<accession>A0A2A9PLG9</accession>
<keyword evidence="3" id="KW-1185">Reference proteome</keyword>
<sequence length="106" mass="10859">MKFLTNVLLLGAFATSVLSTAIPEMAEAAVDEGVSTLADAPGAFAEARALADHFICRGAAAFVDLTAAIARGLCVFARAEELDVSALADKGGEYRLGVVPETACLV</sequence>
<reference evidence="2 3" key="2">
    <citation type="journal article" date="2017" name="Sci. Rep.">
        <title>Ant-infecting Ophiocordyceps genomes reveal a high diversity of potential behavioral manipulation genes and a possible major role for enterotoxins.</title>
        <authorList>
            <person name="de Bekker C."/>
            <person name="Ohm R.A."/>
            <person name="Evans H.C."/>
            <person name="Brachmann A."/>
            <person name="Hughes D.P."/>
        </authorList>
    </citation>
    <scope>NUCLEOTIDE SEQUENCE [LARGE SCALE GENOMIC DNA]</scope>
    <source>
        <strain evidence="2 3">SC16a</strain>
    </source>
</reference>
<evidence type="ECO:0000313" key="3">
    <source>
        <dbReference type="Proteomes" id="UP000037136"/>
    </source>
</evidence>
<dbReference type="AlphaFoldDB" id="A0A2A9PLG9"/>